<name>A0A2M7TVQ5_9BACT</name>
<evidence type="ECO:0000313" key="1">
    <source>
        <dbReference type="EMBL" id="PIZ61863.1"/>
    </source>
</evidence>
<accession>A0A2M7TVQ5</accession>
<dbReference type="Proteomes" id="UP000228503">
    <property type="component" value="Unassembled WGS sequence"/>
</dbReference>
<reference evidence="2" key="1">
    <citation type="submission" date="2017-09" db="EMBL/GenBank/DDBJ databases">
        <title>Depth-based differentiation of microbial function through sediment-hosted aquifers and enrichment of novel symbionts in the deep terrestrial subsurface.</title>
        <authorList>
            <person name="Probst A.J."/>
            <person name="Ladd B."/>
            <person name="Jarett J.K."/>
            <person name="Geller-Mcgrath D.E."/>
            <person name="Sieber C.M.K."/>
            <person name="Emerson J.B."/>
            <person name="Anantharaman K."/>
            <person name="Thomas B.C."/>
            <person name="Malmstrom R."/>
            <person name="Stieglmeier M."/>
            <person name="Klingl A."/>
            <person name="Woyke T."/>
            <person name="Ryan C.M."/>
            <person name="Banfield J.F."/>
        </authorList>
    </citation>
    <scope>NUCLEOTIDE SEQUENCE [LARGE SCALE GENOMIC DNA]</scope>
</reference>
<gene>
    <name evidence="1" type="ORF">COY16_05815</name>
</gene>
<protein>
    <submittedName>
        <fullName evidence="1">Uncharacterized protein</fullName>
    </submittedName>
</protein>
<evidence type="ECO:0000313" key="2">
    <source>
        <dbReference type="Proteomes" id="UP000228503"/>
    </source>
</evidence>
<proteinExistence type="predicted"/>
<organism evidence="1 2">
    <name type="scientific">Candidatus Roizmanbacteria bacterium CG_4_10_14_0_2_um_filter_39_13</name>
    <dbReference type="NCBI Taxonomy" id="1974825"/>
    <lineage>
        <taxon>Bacteria</taxon>
        <taxon>Candidatus Roizmaniibacteriota</taxon>
    </lineage>
</organism>
<dbReference type="EMBL" id="PFOB01000073">
    <property type="protein sequence ID" value="PIZ61863.1"/>
    <property type="molecule type" value="Genomic_DNA"/>
</dbReference>
<dbReference type="AlphaFoldDB" id="A0A2M7TVQ5"/>
<sequence>MTKRQSPHFQLLKDAWIKRHQKIRKDLWKKHDKSLQWMRDNSKHLLVGSATGLLMLAHPASAATITQNLLPPPTPSEERTVHNKEELIRQLSALLPESVQSLTEDQKKQIGHVLTTFFHMPATTTLEGKQLNRSYGIIGAEQHLIRYPGDTMSTHFSDENEKQFWSSGMAPGRGAWGYFSNSRSDMTRQDVLREKYYIAVQTFLSPGWNEDPNGLYAFFKYRKMLVVNPENGKAVVVVIGDAGPSLKTGKQLGGSPEVMAHLERQDGGARGPVLYYFIDDPENTIPLGPISVEK</sequence>
<comment type="caution">
    <text evidence="1">The sequence shown here is derived from an EMBL/GenBank/DDBJ whole genome shotgun (WGS) entry which is preliminary data.</text>
</comment>